<accession>A0A8M8V3R4</accession>
<dbReference type="AlphaFoldDB" id="A0A8M8V3R4"/>
<dbReference type="Proteomes" id="UP000504604">
    <property type="component" value="Linkage group LG11"/>
</dbReference>
<protein>
    <submittedName>
        <fullName evidence="3">Uncharacterized protein LOC110012923</fullName>
    </submittedName>
</protein>
<evidence type="ECO:0000313" key="3">
    <source>
        <dbReference type="RefSeq" id="XP_020553713.1"/>
    </source>
</evidence>
<reference evidence="3" key="1">
    <citation type="submission" date="2025-08" db="UniProtKB">
        <authorList>
            <consortium name="RefSeq"/>
        </authorList>
    </citation>
    <scope>IDENTIFICATION</scope>
</reference>
<dbReference type="RefSeq" id="XP_020553713.1">
    <property type="nucleotide sequence ID" value="XM_020698054.1"/>
</dbReference>
<sequence>MTSSFGTSIEHITAVKAYLDRLFTIKDLGVAKYFLGLEVARSSQGIIVTQTRYIKHIVMDTGLLHARAATTPLPPGIKFTEDAGAQLPHPELYRRLVGRLLYLNFTRPDTSHAC</sequence>
<dbReference type="InterPro" id="IPR013103">
    <property type="entry name" value="RVT_2"/>
</dbReference>
<evidence type="ECO:0000313" key="2">
    <source>
        <dbReference type="Proteomes" id="UP000504604"/>
    </source>
</evidence>
<organism evidence="2 3">
    <name type="scientific">Sesamum indicum</name>
    <name type="common">Oriental sesame</name>
    <name type="synonym">Sesamum orientale</name>
    <dbReference type="NCBI Taxonomy" id="4182"/>
    <lineage>
        <taxon>Eukaryota</taxon>
        <taxon>Viridiplantae</taxon>
        <taxon>Streptophyta</taxon>
        <taxon>Embryophyta</taxon>
        <taxon>Tracheophyta</taxon>
        <taxon>Spermatophyta</taxon>
        <taxon>Magnoliopsida</taxon>
        <taxon>eudicotyledons</taxon>
        <taxon>Gunneridae</taxon>
        <taxon>Pentapetalae</taxon>
        <taxon>asterids</taxon>
        <taxon>lamiids</taxon>
        <taxon>Lamiales</taxon>
        <taxon>Pedaliaceae</taxon>
        <taxon>Sesamum</taxon>
    </lineage>
</organism>
<gene>
    <name evidence="3" type="primary">LOC110012923</name>
</gene>
<evidence type="ECO:0000259" key="1">
    <source>
        <dbReference type="Pfam" id="PF07727"/>
    </source>
</evidence>
<dbReference type="Pfam" id="PF07727">
    <property type="entry name" value="RVT_2"/>
    <property type="match status" value="1"/>
</dbReference>
<dbReference type="GeneID" id="110012923"/>
<dbReference type="KEGG" id="sind:110012923"/>
<feature type="domain" description="Reverse transcriptase Ty1/copia-type" evidence="1">
    <location>
        <begin position="6"/>
        <end position="73"/>
    </location>
</feature>
<name>A0A8M8V3R4_SESIN</name>
<keyword evidence="2" id="KW-1185">Reference proteome</keyword>
<dbReference type="OrthoDB" id="414945at2759"/>
<proteinExistence type="predicted"/>